<dbReference type="OrthoDB" id="3814544at2"/>
<dbReference type="Pfam" id="PF02423">
    <property type="entry name" value="OCD_Mu_crystall"/>
    <property type="match status" value="1"/>
</dbReference>
<evidence type="ECO:0000313" key="2">
    <source>
        <dbReference type="EMBL" id="QES34506.1"/>
    </source>
</evidence>
<accession>A0A5P2BVL3</accession>
<gene>
    <name evidence="2" type="ORF">DEJ48_14860</name>
</gene>
<dbReference type="InterPro" id="IPR023401">
    <property type="entry name" value="ODC_N"/>
</dbReference>
<dbReference type="GO" id="GO:0005737">
    <property type="term" value="C:cytoplasm"/>
    <property type="evidence" value="ECO:0007669"/>
    <property type="project" value="TreeGrafter"/>
</dbReference>
<dbReference type="Gene3D" id="3.40.50.720">
    <property type="entry name" value="NAD(P)-binding Rossmann-like Domain"/>
    <property type="match status" value="1"/>
</dbReference>
<comment type="similarity">
    <text evidence="1">Belongs to the ornithine cyclodeaminase/mu-crystallin family.</text>
</comment>
<dbReference type="GO" id="GO:0016491">
    <property type="term" value="F:oxidoreductase activity"/>
    <property type="evidence" value="ECO:0007669"/>
    <property type="project" value="UniProtKB-ARBA"/>
</dbReference>
<evidence type="ECO:0000313" key="3">
    <source>
        <dbReference type="Proteomes" id="UP000322927"/>
    </source>
</evidence>
<proteinExistence type="inferred from homology"/>
<dbReference type="Proteomes" id="UP000322927">
    <property type="component" value="Chromosome"/>
</dbReference>
<dbReference type="InterPro" id="IPR036291">
    <property type="entry name" value="NAD(P)-bd_dom_sf"/>
</dbReference>
<dbReference type="SUPFAM" id="SSF51735">
    <property type="entry name" value="NAD(P)-binding Rossmann-fold domains"/>
    <property type="match status" value="1"/>
</dbReference>
<dbReference type="InterPro" id="IPR003462">
    <property type="entry name" value="ODC_Mu_crystall"/>
</dbReference>
<dbReference type="AlphaFoldDB" id="A0A5P2BVL3"/>
<evidence type="ECO:0000256" key="1">
    <source>
        <dbReference type="ARBA" id="ARBA00008903"/>
    </source>
</evidence>
<organism evidence="2 3">
    <name type="scientific">Streptomyces venezuelae</name>
    <dbReference type="NCBI Taxonomy" id="54571"/>
    <lineage>
        <taxon>Bacteria</taxon>
        <taxon>Bacillati</taxon>
        <taxon>Actinomycetota</taxon>
        <taxon>Actinomycetes</taxon>
        <taxon>Kitasatosporales</taxon>
        <taxon>Streptomycetaceae</taxon>
        <taxon>Streptomyces</taxon>
    </lineage>
</organism>
<sequence length="333" mass="34595">MRRRHVLRLLDARTVRRVLPVPDLTSAIGTLFARQSGDSDEFPRSAVGTGGGDLLLMPAVYGSTLAVKLITLFDGAPALGLPTVQGLVAVFDARTGAPTAVVDAQALTEIRTAAVTSLATDVLARKDAATLAVIGAGAQARSHLEGLAPLRAWREVRLHSRDAGRAHRLAAWARTSGPGLDVTVCSRAEDAVRDADVICTVTSSPDPLFPDEAVAKEGVHISAVGAYGSRRRELPSGLVARSTLFVESGAAVLREAGDVAIPIAEGVLPPAPALVELSELLSGRHPGRRSARETTLFKSVGIPVEDAFTCDLLSARAAEQGAGTDIAFSAPAS</sequence>
<dbReference type="GO" id="GO:0019752">
    <property type="term" value="P:carboxylic acid metabolic process"/>
    <property type="evidence" value="ECO:0007669"/>
    <property type="project" value="UniProtKB-ARBA"/>
</dbReference>
<protein>
    <submittedName>
        <fullName evidence="2">Ornithine cyclodeaminase</fullName>
    </submittedName>
</protein>
<dbReference type="PIRSF" id="PIRSF001439">
    <property type="entry name" value="CryM"/>
    <property type="match status" value="1"/>
</dbReference>
<reference evidence="2 3" key="1">
    <citation type="submission" date="2018-05" db="EMBL/GenBank/DDBJ databases">
        <title>Streptomyces venezuelae.</title>
        <authorList>
            <person name="Kim W."/>
            <person name="Lee N."/>
            <person name="Cho B.-K."/>
        </authorList>
    </citation>
    <scope>NUCLEOTIDE SEQUENCE [LARGE SCALE GENOMIC DNA]</scope>
    <source>
        <strain evidence="2 3">ATCC 14584</strain>
    </source>
</reference>
<dbReference type="EMBL" id="CP029192">
    <property type="protein sequence ID" value="QES34506.1"/>
    <property type="molecule type" value="Genomic_DNA"/>
</dbReference>
<dbReference type="Gene3D" id="3.30.1780.10">
    <property type="entry name" value="ornithine cyclodeaminase, domain 1"/>
    <property type="match status" value="1"/>
</dbReference>
<dbReference type="FunFam" id="3.40.50.720:FF:000311">
    <property type="entry name" value="Ornithine cyclodeaminase"/>
    <property type="match status" value="1"/>
</dbReference>
<name>A0A5P2BVL3_STRVZ</name>
<dbReference type="PANTHER" id="PTHR13812:SF19">
    <property type="entry name" value="KETIMINE REDUCTASE MU-CRYSTALLIN"/>
    <property type="match status" value="1"/>
</dbReference>
<dbReference type="PANTHER" id="PTHR13812">
    <property type="entry name" value="KETIMINE REDUCTASE MU-CRYSTALLIN"/>
    <property type="match status" value="1"/>
</dbReference>